<comment type="caution">
    <text evidence="1">The sequence shown here is derived from an EMBL/GenBank/DDBJ whole genome shotgun (WGS) entry which is preliminary data.</text>
</comment>
<dbReference type="Proteomes" id="UP000068164">
    <property type="component" value="Unassembled WGS sequence"/>
</dbReference>
<proteinExistence type="predicted"/>
<dbReference type="AlphaFoldDB" id="A0A120FK45"/>
<accession>A0A120FK45</accession>
<keyword evidence="2" id="KW-1185">Reference proteome</keyword>
<name>A0A120FK45_9HYPH</name>
<evidence type="ECO:0000313" key="1">
    <source>
        <dbReference type="EMBL" id="KWV50121.1"/>
    </source>
</evidence>
<evidence type="ECO:0000313" key="2">
    <source>
        <dbReference type="Proteomes" id="UP000068164"/>
    </source>
</evidence>
<reference evidence="1 2" key="1">
    <citation type="submission" date="2015-11" db="EMBL/GenBank/DDBJ databases">
        <title>Draft Genome Sequence of the Strain BR 10423 (Rhizobium sp.) isolated from nodules of Mimosa pudica.</title>
        <authorList>
            <person name="Barauna A.C."/>
            <person name="Zilli J.E."/>
            <person name="Simoes-Araujo J.L."/>
            <person name="Reis V.M."/>
            <person name="James E.K."/>
            <person name="Reis F.B.Jr."/>
            <person name="Rouws L.F."/>
            <person name="Passos S.R."/>
            <person name="Gois S.R."/>
        </authorList>
    </citation>
    <scope>NUCLEOTIDE SEQUENCE [LARGE SCALE GENOMIC DNA]</scope>
    <source>
        <strain evidence="1 2">BR10423</strain>
    </source>
</reference>
<sequence>MRAQRRWREGPWIRRGRDSAYNWLAAEIPLDEPFERYRVEIMDGDAVLRVSESDRAEWVYPTADELADFDHPQNSLSLRVWQLGERVSLGIPAHATCVV</sequence>
<dbReference type="EMBL" id="LNCD01000086">
    <property type="protein sequence ID" value="KWV50121.1"/>
    <property type="molecule type" value="Genomic_DNA"/>
</dbReference>
<gene>
    <name evidence="1" type="ORF">AS026_10065</name>
</gene>
<organism evidence="1 2">
    <name type="scientific">Rhizobium altiplani</name>
    <dbReference type="NCBI Taxonomy" id="1864509"/>
    <lineage>
        <taxon>Bacteria</taxon>
        <taxon>Pseudomonadati</taxon>
        <taxon>Pseudomonadota</taxon>
        <taxon>Alphaproteobacteria</taxon>
        <taxon>Hyphomicrobiales</taxon>
        <taxon>Rhizobiaceae</taxon>
        <taxon>Rhizobium/Agrobacterium group</taxon>
        <taxon>Rhizobium</taxon>
    </lineage>
</organism>
<protein>
    <submittedName>
        <fullName evidence="1">Uncharacterized protein</fullName>
    </submittedName>
</protein>